<keyword evidence="1" id="KW-0732">Signal</keyword>
<reference evidence="3" key="1">
    <citation type="submission" date="2022-09" db="EMBL/GenBank/DDBJ databases">
        <title>Tahibacter sp. nov., isolated from a fresh water.</title>
        <authorList>
            <person name="Baek J.H."/>
            <person name="Lee J.K."/>
            <person name="Kim J.M."/>
            <person name="Jeon C.O."/>
        </authorList>
    </citation>
    <scope>NUCLEOTIDE SEQUENCE</scope>
    <source>
        <strain evidence="3">W38</strain>
    </source>
</reference>
<dbReference type="Proteomes" id="UP001064632">
    <property type="component" value="Chromosome"/>
</dbReference>
<keyword evidence="4" id="KW-1185">Reference proteome</keyword>
<evidence type="ECO:0000313" key="4">
    <source>
        <dbReference type="Proteomes" id="UP001064632"/>
    </source>
</evidence>
<dbReference type="InterPro" id="IPR000073">
    <property type="entry name" value="AB_hydrolase_1"/>
</dbReference>
<feature type="domain" description="AB hydrolase-1" evidence="2">
    <location>
        <begin position="34"/>
        <end position="144"/>
    </location>
</feature>
<gene>
    <name evidence="3" type="ORF">N4264_06750</name>
</gene>
<evidence type="ECO:0000256" key="1">
    <source>
        <dbReference type="SAM" id="SignalP"/>
    </source>
</evidence>
<sequence length="310" mass="32849">MKRSVFGRLFGVLLCFLVAFPVAAQSGYTQTRHPIVLVHGMLGFDSLLGVYEYWYGITPELRAGGATVYVASVSGVNSTEARGEQLIDELDHLRALHGHAKFNLIGHSHGGPTIRYVASVRPDLVVSVTTMGAPNKGSKVADGIEATLPPNSPLRPIVAGFMDALGGFLGWLSGNDDPQDALAALASLNTPGITAFNSLHGQGLPSSSCGKGALVAGGIRYYSFSGTSVLTNLFDASDAFFGASSLFFGFEANDGLVSRCSSHLGDVIRDDYAWNHLDEVNQMLGLRGLFSSNPVSVYRSHANRLKNAGL</sequence>
<dbReference type="EMBL" id="CP104694">
    <property type="protein sequence ID" value="UXI69341.1"/>
    <property type="molecule type" value="Genomic_DNA"/>
</dbReference>
<organism evidence="3 4">
    <name type="scientific">Tahibacter amnicola</name>
    <dbReference type="NCBI Taxonomy" id="2976241"/>
    <lineage>
        <taxon>Bacteria</taxon>
        <taxon>Pseudomonadati</taxon>
        <taxon>Pseudomonadota</taxon>
        <taxon>Gammaproteobacteria</taxon>
        <taxon>Lysobacterales</taxon>
        <taxon>Rhodanobacteraceae</taxon>
        <taxon>Tahibacter</taxon>
    </lineage>
</organism>
<feature type="chain" id="PRO_5046329569" evidence="1">
    <location>
        <begin position="25"/>
        <end position="310"/>
    </location>
</feature>
<evidence type="ECO:0000259" key="2">
    <source>
        <dbReference type="Pfam" id="PF00561"/>
    </source>
</evidence>
<proteinExistence type="predicted"/>
<evidence type="ECO:0000313" key="3">
    <source>
        <dbReference type="EMBL" id="UXI69341.1"/>
    </source>
</evidence>
<dbReference type="SUPFAM" id="SSF53474">
    <property type="entry name" value="alpha/beta-Hydrolases"/>
    <property type="match status" value="1"/>
</dbReference>
<accession>A0ABY6BL89</accession>
<feature type="signal peptide" evidence="1">
    <location>
        <begin position="1"/>
        <end position="24"/>
    </location>
</feature>
<dbReference type="Pfam" id="PF00561">
    <property type="entry name" value="Abhydrolase_1"/>
    <property type="match status" value="1"/>
</dbReference>
<dbReference type="RefSeq" id="WP_261696296.1">
    <property type="nucleotide sequence ID" value="NZ_CP104694.1"/>
</dbReference>
<name>A0ABY6BL89_9GAMM</name>
<dbReference type="InterPro" id="IPR029058">
    <property type="entry name" value="AB_hydrolase_fold"/>
</dbReference>
<dbReference type="Gene3D" id="3.40.50.1820">
    <property type="entry name" value="alpha/beta hydrolase"/>
    <property type="match status" value="1"/>
</dbReference>
<protein>
    <submittedName>
        <fullName evidence="3">Triacylglycerol lipase</fullName>
    </submittedName>
</protein>